<dbReference type="Proteomes" id="UP000623129">
    <property type="component" value="Unassembled WGS sequence"/>
</dbReference>
<comment type="caution">
    <text evidence="2">The sequence shown here is derived from an EMBL/GenBank/DDBJ whole genome shotgun (WGS) entry which is preliminary data.</text>
</comment>
<dbReference type="OrthoDB" id="7537227at2759"/>
<reference evidence="2" key="1">
    <citation type="submission" date="2020-01" db="EMBL/GenBank/DDBJ databases">
        <title>Genome sequence of Kobresia littledalei, the first chromosome-level genome in the family Cyperaceae.</title>
        <authorList>
            <person name="Qu G."/>
        </authorList>
    </citation>
    <scope>NUCLEOTIDE SEQUENCE</scope>
    <source>
        <strain evidence="2">C.B.Clarke</strain>
        <tissue evidence="2">Leaf</tissue>
    </source>
</reference>
<dbReference type="AlphaFoldDB" id="A0A833R8P5"/>
<evidence type="ECO:0000313" key="3">
    <source>
        <dbReference type="Proteomes" id="UP000623129"/>
    </source>
</evidence>
<dbReference type="PANTHER" id="PTHR46043">
    <property type="entry name" value="ARM REPEAT SUPERFAMILY PROTEIN"/>
    <property type="match status" value="1"/>
</dbReference>
<sequence>MEETPKFSSFHMKKETNFEKALELLTSLISSSYSTQCFPLKWQLIRAKLEDLCSSLNHATISQNSDPSPFVQSLMSTLDEIQLVAVHSSDKSYNGGRLLLMSNLNKIISELDFHIKELSETFSPGVYLAYSHAIVPAKPANDARLDYIKFYIRDIFSRLTIASSDVKAQTLATLGEFLSEDERYVQILTQEIDDATEILVNLLESEDVGIKEEALGVVSVTAGFDSYKGYLARAGVMGPLVHALEKGGTLLGKERAVNALSKLTDNSENVWSFSAHGGVSAIVLNLNCSEDDIISSSELISSICVIMRNLMRVDEIKRFIVDEGAIRVLINLLNMKLLEENCKIRLVEFLGEIYCHDEMNKRKMVDESLIASLTELVDPNLPFCLKTREVSLKFIESLLPYFAPDAALVRCIIFYLKIEDSTIRESALKIMWKLCKVSDQYKCSIGESGALIELLQLVSAKSFQVREMAAETISNLASVNYVRQTFIQDENSLKELMRLLDPNESKSATTKFLLSALMSLAESNCGRIKIISSGHVGNVEKLAEFGESDAKNIMKKLSRNRLQSILSKIWSW</sequence>
<proteinExistence type="predicted"/>
<dbReference type="Pfam" id="PF00514">
    <property type="entry name" value="Arm"/>
    <property type="match status" value="1"/>
</dbReference>
<dbReference type="EMBL" id="SWLB01000006">
    <property type="protein sequence ID" value="KAF3337089.1"/>
    <property type="molecule type" value="Genomic_DNA"/>
</dbReference>
<dbReference type="InterPro" id="IPR054296">
    <property type="entry name" value="DUF7032"/>
</dbReference>
<accession>A0A833R8P5</accession>
<dbReference type="InterPro" id="IPR016024">
    <property type="entry name" value="ARM-type_fold"/>
</dbReference>
<dbReference type="SUPFAM" id="SSF48371">
    <property type="entry name" value="ARM repeat"/>
    <property type="match status" value="1"/>
</dbReference>
<dbReference type="InterPro" id="IPR011989">
    <property type="entry name" value="ARM-like"/>
</dbReference>
<evidence type="ECO:0000259" key="1">
    <source>
        <dbReference type="Pfam" id="PF23005"/>
    </source>
</evidence>
<feature type="domain" description="DUF7032" evidence="1">
    <location>
        <begin position="20"/>
        <end position="125"/>
    </location>
</feature>
<protein>
    <submittedName>
        <fullName evidence="2">Vacuolar protein 8-like isoform X1</fullName>
    </submittedName>
</protein>
<dbReference type="Gene3D" id="1.25.10.10">
    <property type="entry name" value="Leucine-rich Repeat Variant"/>
    <property type="match status" value="2"/>
</dbReference>
<dbReference type="PANTHER" id="PTHR46043:SF3">
    <property type="entry name" value="OS02G0160250 PROTEIN"/>
    <property type="match status" value="1"/>
</dbReference>
<name>A0A833R8P5_9POAL</name>
<evidence type="ECO:0000313" key="2">
    <source>
        <dbReference type="EMBL" id="KAF3337089.1"/>
    </source>
</evidence>
<dbReference type="Pfam" id="PF23005">
    <property type="entry name" value="DUF7032"/>
    <property type="match status" value="1"/>
</dbReference>
<dbReference type="InterPro" id="IPR000225">
    <property type="entry name" value="Armadillo"/>
</dbReference>
<keyword evidence="3" id="KW-1185">Reference proteome</keyword>
<organism evidence="2 3">
    <name type="scientific">Carex littledalei</name>
    <dbReference type="NCBI Taxonomy" id="544730"/>
    <lineage>
        <taxon>Eukaryota</taxon>
        <taxon>Viridiplantae</taxon>
        <taxon>Streptophyta</taxon>
        <taxon>Embryophyta</taxon>
        <taxon>Tracheophyta</taxon>
        <taxon>Spermatophyta</taxon>
        <taxon>Magnoliopsida</taxon>
        <taxon>Liliopsida</taxon>
        <taxon>Poales</taxon>
        <taxon>Cyperaceae</taxon>
        <taxon>Cyperoideae</taxon>
        <taxon>Cariceae</taxon>
        <taxon>Carex</taxon>
        <taxon>Carex subgen. Euthyceras</taxon>
    </lineage>
</organism>
<dbReference type="SMART" id="SM00185">
    <property type="entry name" value="ARM"/>
    <property type="match status" value="4"/>
</dbReference>
<gene>
    <name evidence="2" type="ORF">FCM35_KLT17676</name>
</gene>